<feature type="region of interest" description="Disordered" evidence="1">
    <location>
        <begin position="1"/>
        <end position="65"/>
    </location>
</feature>
<feature type="non-terminal residue" evidence="2">
    <location>
        <position position="1"/>
    </location>
</feature>
<comment type="caution">
    <text evidence="2">The sequence shown here is derived from an EMBL/GenBank/DDBJ whole genome shotgun (WGS) entry which is preliminary data.</text>
</comment>
<feature type="non-terminal residue" evidence="2">
    <location>
        <position position="111"/>
    </location>
</feature>
<feature type="compositionally biased region" description="Basic residues" evidence="1">
    <location>
        <begin position="13"/>
        <end position="33"/>
    </location>
</feature>
<dbReference type="EMBL" id="MU567224">
    <property type="protein sequence ID" value="KAI5611302.1"/>
    <property type="molecule type" value="Genomic_DNA"/>
</dbReference>
<evidence type="ECO:0000313" key="2">
    <source>
        <dbReference type="EMBL" id="KAI5611302.1"/>
    </source>
</evidence>
<accession>A0AAD5A8X2</accession>
<feature type="compositionally biased region" description="Acidic residues" evidence="1">
    <location>
        <begin position="51"/>
        <end position="60"/>
    </location>
</feature>
<dbReference type="Proteomes" id="UP001205998">
    <property type="component" value="Unassembled WGS sequence"/>
</dbReference>
<reference evidence="2" key="1">
    <citation type="submission" date="2018-07" db="EMBL/GenBank/DDBJ databases">
        <title>Comparative genomics of catfishes provides insights into carnivory and benthic adaptation.</title>
        <authorList>
            <person name="Zhang Y."/>
            <person name="Wang D."/>
            <person name="Peng Z."/>
            <person name="Zheng S."/>
            <person name="Shao F."/>
            <person name="Tao W."/>
        </authorList>
    </citation>
    <scope>NUCLEOTIDE SEQUENCE</scope>
    <source>
        <strain evidence="2">Chongqing</strain>
    </source>
</reference>
<gene>
    <name evidence="2" type="ORF">C0J50_4825</name>
</gene>
<keyword evidence="3" id="KW-1185">Reference proteome</keyword>
<protein>
    <submittedName>
        <fullName evidence="2">Cell death regulator Aven</fullName>
    </submittedName>
</protein>
<dbReference type="AlphaFoldDB" id="A0AAD5A8X2"/>
<dbReference type="InterPro" id="IPR026187">
    <property type="entry name" value="Aven"/>
</dbReference>
<dbReference type="PANTHER" id="PTHR16524">
    <property type="entry name" value="CELL DEATH REGULATOR AVEN"/>
    <property type="match status" value="1"/>
</dbReference>
<evidence type="ECO:0000256" key="1">
    <source>
        <dbReference type="SAM" id="MobiDB-lite"/>
    </source>
</evidence>
<dbReference type="GO" id="GO:0010972">
    <property type="term" value="P:negative regulation of G2/M transition of mitotic cell cycle"/>
    <property type="evidence" value="ECO:0007669"/>
    <property type="project" value="TreeGrafter"/>
</dbReference>
<name>A0AAD5A8X2_SILAS</name>
<organism evidence="2 3">
    <name type="scientific">Silurus asotus</name>
    <name type="common">Amur catfish</name>
    <name type="synonym">Parasilurus asotus</name>
    <dbReference type="NCBI Taxonomy" id="30991"/>
    <lineage>
        <taxon>Eukaryota</taxon>
        <taxon>Metazoa</taxon>
        <taxon>Chordata</taxon>
        <taxon>Craniata</taxon>
        <taxon>Vertebrata</taxon>
        <taxon>Euteleostomi</taxon>
        <taxon>Actinopterygii</taxon>
        <taxon>Neopterygii</taxon>
        <taxon>Teleostei</taxon>
        <taxon>Ostariophysi</taxon>
        <taxon>Siluriformes</taxon>
        <taxon>Siluridae</taxon>
        <taxon>Silurus</taxon>
    </lineage>
</organism>
<evidence type="ECO:0000313" key="3">
    <source>
        <dbReference type="Proteomes" id="UP001205998"/>
    </source>
</evidence>
<proteinExistence type="predicted"/>
<sequence>GGHDSVSGGERRGRGRGGHYRGRGKRDHYRGRGRGGPEDGAADFVRRDEQDDKENTEDEMPAIFSRRKLESNWDRYEESEKKEVNDDVPVQRGTDYHVLLSSAGKNRAFRF</sequence>
<dbReference type="PANTHER" id="PTHR16524:SF2">
    <property type="entry name" value="CELL DEATH REGULATOR AVEN"/>
    <property type="match status" value="1"/>
</dbReference>